<reference evidence="1 2" key="1">
    <citation type="submission" date="2019-03" db="EMBL/GenBank/DDBJ databases">
        <title>Rhodobacteraceae bacterium SM1902, a new member of the family Rhodobacteraceae isolated from Yantai.</title>
        <authorList>
            <person name="Sun Y."/>
        </authorList>
    </citation>
    <scope>NUCLEOTIDE SEQUENCE [LARGE SCALE GENOMIC DNA]</scope>
    <source>
        <strain evidence="1 2">SM1902</strain>
    </source>
</reference>
<dbReference type="SUPFAM" id="SSF53254">
    <property type="entry name" value="Phosphoglycerate mutase-like"/>
    <property type="match status" value="1"/>
</dbReference>
<dbReference type="SMART" id="SM00855">
    <property type="entry name" value="PGAM"/>
    <property type="match status" value="1"/>
</dbReference>
<dbReference type="AlphaFoldDB" id="A0A4R6ATY7"/>
<dbReference type="EMBL" id="SMZO01000023">
    <property type="protein sequence ID" value="TDL87122.1"/>
    <property type="molecule type" value="Genomic_DNA"/>
</dbReference>
<dbReference type="OrthoDB" id="9810154at2"/>
<proteinExistence type="predicted"/>
<dbReference type="RefSeq" id="WP_133343029.1">
    <property type="nucleotide sequence ID" value="NZ_SMZO01000023.1"/>
</dbReference>
<dbReference type="PANTHER" id="PTHR47623:SF1">
    <property type="entry name" value="OS09G0287300 PROTEIN"/>
    <property type="match status" value="1"/>
</dbReference>
<dbReference type="InterPro" id="IPR029033">
    <property type="entry name" value="His_PPase_superfam"/>
</dbReference>
<comment type="caution">
    <text evidence="1">The sequence shown here is derived from an EMBL/GenBank/DDBJ whole genome shotgun (WGS) entry which is preliminary data.</text>
</comment>
<dbReference type="InterPro" id="IPR013078">
    <property type="entry name" value="His_Pase_superF_clade-1"/>
</dbReference>
<organism evidence="1 2">
    <name type="scientific">Meridianimarinicoccus aquatilis</name>
    <dbReference type="NCBI Taxonomy" id="2552766"/>
    <lineage>
        <taxon>Bacteria</taxon>
        <taxon>Pseudomonadati</taxon>
        <taxon>Pseudomonadota</taxon>
        <taxon>Alphaproteobacteria</taxon>
        <taxon>Rhodobacterales</taxon>
        <taxon>Paracoccaceae</taxon>
        <taxon>Meridianimarinicoccus</taxon>
    </lineage>
</organism>
<name>A0A4R6ATY7_9RHOB</name>
<dbReference type="Proteomes" id="UP000294562">
    <property type="component" value="Unassembled WGS sequence"/>
</dbReference>
<evidence type="ECO:0000313" key="1">
    <source>
        <dbReference type="EMBL" id="TDL87122.1"/>
    </source>
</evidence>
<evidence type="ECO:0000313" key="2">
    <source>
        <dbReference type="Proteomes" id="UP000294562"/>
    </source>
</evidence>
<keyword evidence="2" id="KW-1185">Reference proteome</keyword>
<dbReference type="Gene3D" id="3.40.50.1240">
    <property type="entry name" value="Phosphoglycerate mutase-like"/>
    <property type="match status" value="1"/>
</dbReference>
<dbReference type="CDD" id="cd07067">
    <property type="entry name" value="HP_PGM_like"/>
    <property type="match status" value="1"/>
</dbReference>
<gene>
    <name evidence="1" type="ORF">E2L05_11350</name>
</gene>
<sequence>MSLRLILMRHAKSDWSDDVPSDHERILNQRGRDACDAIGPWLADHNYETDLTLCSDAARTRETWQRVSEHLKGAHDLKVLPQLYLASATTLLNEIRTCGQQSVTVVAHNPGIGNLANGLVTSPPSHSRFVAFPTLSTLIVEFPNTTWAEIEPRSGQVIDFIVPRDLTD</sequence>
<accession>A0A4R6ATY7</accession>
<dbReference type="PANTHER" id="PTHR47623">
    <property type="entry name" value="OS09G0287300 PROTEIN"/>
    <property type="match status" value="1"/>
</dbReference>
<protein>
    <submittedName>
        <fullName evidence="1">Histidine phosphatase family protein</fullName>
    </submittedName>
</protein>
<dbReference type="Pfam" id="PF00300">
    <property type="entry name" value="His_Phos_1"/>
    <property type="match status" value="1"/>
</dbReference>